<organism evidence="1 2">
    <name type="scientific">Acer saccharum</name>
    <name type="common">Sugar maple</name>
    <dbReference type="NCBI Taxonomy" id="4024"/>
    <lineage>
        <taxon>Eukaryota</taxon>
        <taxon>Viridiplantae</taxon>
        <taxon>Streptophyta</taxon>
        <taxon>Embryophyta</taxon>
        <taxon>Tracheophyta</taxon>
        <taxon>Spermatophyta</taxon>
        <taxon>Magnoliopsida</taxon>
        <taxon>eudicotyledons</taxon>
        <taxon>Gunneridae</taxon>
        <taxon>Pentapetalae</taxon>
        <taxon>rosids</taxon>
        <taxon>malvids</taxon>
        <taxon>Sapindales</taxon>
        <taxon>Sapindaceae</taxon>
        <taxon>Hippocastanoideae</taxon>
        <taxon>Acereae</taxon>
        <taxon>Acer</taxon>
    </lineage>
</organism>
<name>A0AA39SDH6_ACESA</name>
<dbReference type="EMBL" id="JAUESC010000382">
    <property type="protein sequence ID" value="KAK0588080.1"/>
    <property type="molecule type" value="Genomic_DNA"/>
</dbReference>
<accession>A0AA39SDH6</accession>
<evidence type="ECO:0000313" key="1">
    <source>
        <dbReference type="EMBL" id="KAK0588080.1"/>
    </source>
</evidence>
<dbReference type="AlphaFoldDB" id="A0AA39SDH6"/>
<protein>
    <submittedName>
        <fullName evidence="1">Uncharacterized protein</fullName>
    </submittedName>
</protein>
<comment type="caution">
    <text evidence="1">The sequence shown here is derived from an EMBL/GenBank/DDBJ whole genome shotgun (WGS) entry which is preliminary data.</text>
</comment>
<keyword evidence="2" id="KW-1185">Reference proteome</keyword>
<evidence type="ECO:0000313" key="2">
    <source>
        <dbReference type="Proteomes" id="UP001168877"/>
    </source>
</evidence>
<reference evidence="1" key="2">
    <citation type="submission" date="2023-06" db="EMBL/GenBank/DDBJ databases">
        <authorList>
            <person name="Swenson N.G."/>
            <person name="Wegrzyn J.L."/>
            <person name="Mcevoy S.L."/>
        </authorList>
    </citation>
    <scope>NUCLEOTIDE SEQUENCE</scope>
    <source>
        <strain evidence="1">NS2018</strain>
        <tissue evidence="1">Leaf</tissue>
    </source>
</reference>
<reference evidence="1" key="1">
    <citation type="journal article" date="2022" name="Plant J.">
        <title>Strategies of tolerance reflected in two North American maple genomes.</title>
        <authorList>
            <person name="McEvoy S.L."/>
            <person name="Sezen U.U."/>
            <person name="Trouern-Trend A."/>
            <person name="McMahon S.M."/>
            <person name="Schaberg P.G."/>
            <person name="Yang J."/>
            <person name="Wegrzyn J.L."/>
            <person name="Swenson N.G."/>
        </authorList>
    </citation>
    <scope>NUCLEOTIDE SEQUENCE</scope>
    <source>
        <strain evidence="1">NS2018</strain>
    </source>
</reference>
<proteinExistence type="predicted"/>
<dbReference type="Proteomes" id="UP001168877">
    <property type="component" value="Unassembled WGS sequence"/>
</dbReference>
<sequence>MVHLIAEKRKAEESQAAMPGQMVCWKHDLEKEVLQSTRHAHERNELKKRLAAKKKQLETVADDATNGGYSWLLSMFYEITTIFDPSINLLIIEKIQ</sequence>
<gene>
    <name evidence="1" type="ORF">LWI29_034012</name>
</gene>